<dbReference type="PROSITE" id="PS50995">
    <property type="entry name" value="HTH_MARR_2"/>
    <property type="match status" value="1"/>
</dbReference>
<dbReference type="InterPro" id="IPR000835">
    <property type="entry name" value="HTH_MarR-typ"/>
</dbReference>
<reference evidence="3" key="1">
    <citation type="journal article" date="2019" name="Int. J. Syst. Evol. Microbiol.">
        <title>The Global Catalogue of Microorganisms (GCM) 10K type strain sequencing project: providing services to taxonomists for standard genome sequencing and annotation.</title>
        <authorList>
            <consortium name="The Broad Institute Genomics Platform"/>
            <consortium name="The Broad Institute Genome Sequencing Center for Infectious Disease"/>
            <person name="Wu L."/>
            <person name="Ma J."/>
        </authorList>
    </citation>
    <scope>NUCLEOTIDE SEQUENCE [LARGE SCALE GENOMIC DNA]</scope>
    <source>
        <strain evidence="3">CCM 8904</strain>
    </source>
</reference>
<dbReference type="InterPro" id="IPR039422">
    <property type="entry name" value="MarR/SlyA-like"/>
</dbReference>
<organism evidence="2 3">
    <name type="scientific">Loigolactobacillus jiayinensis</name>
    <dbReference type="NCBI Taxonomy" id="2486016"/>
    <lineage>
        <taxon>Bacteria</taxon>
        <taxon>Bacillati</taxon>
        <taxon>Bacillota</taxon>
        <taxon>Bacilli</taxon>
        <taxon>Lactobacillales</taxon>
        <taxon>Lactobacillaceae</taxon>
        <taxon>Loigolactobacillus</taxon>
    </lineage>
</organism>
<accession>A0ABW1RDR7</accession>
<feature type="domain" description="HTH marR-type" evidence="1">
    <location>
        <begin position="31"/>
        <end position="165"/>
    </location>
</feature>
<name>A0ABW1RDR7_9LACO</name>
<evidence type="ECO:0000259" key="1">
    <source>
        <dbReference type="PROSITE" id="PS50995"/>
    </source>
</evidence>
<dbReference type="Proteomes" id="UP001596289">
    <property type="component" value="Unassembled WGS sequence"/>
</dbReference>
<keyword evidence="3" id="KW-1185">Reference proteome</keyword>
<dbReference type="PRINTS" id="PR00598">
    <property type="entry name" value="HTHMARR"/>
</dbReference>
<dbReference type="SMART" id="SM00347">
    <property type="entry name" value="HTH_MARR"/>
    <property type="match status" value="1"/>
</dbReference>
<dbReference type="PANTHER" id="PTHR33164">
    <property type="entry name" value="TRANSCRIPTIONAL REGULATOR, MARR FAMILY"/>
    <property type="match status" value="1"/>
</dbReference>
<dbReference type="Pfam" id="PF12802">
    <property type="entry name" value="MarR_2"/>
    <property type="match status" value="1"/>
</dbReference>
<dbReference type="PANTHER" id="PTHR33164:SF43">
    <property type="entry name" value="HTH-TYPE TRANSCRIPTIONAL REPRESSOR YETL"/>
    <property type="match status" value="1"/>
</dbReference>
<dbReference type="EMBL" id="JBHSSL010000025">
    <property type="protein sequence ID" value="MFC6169759.1"/>
    <property type="molecule type" value="Genomic_DNA"/>
</dbReference>
<evidence type="ECO:0000313" key="3">
    <source>
        <dbReference type="Proteomes" id="UP001596289"/>
    </source>
</evidence>
<dbReference type="SUPFAM" id="SSF46785">
    <property type="entry name" value="Winged helix' DNA-binding domain"/>
    <property type="match status" value="1"/>
</dbReference>
<dbReference type="Gene3D" id="1.10.10.10">
    <property type="entry name" value="Winged helix-like DNA-binding domain superfamily/Winged helix DNA-binding domain"/>
    <property type="match status" value="1"/>
</dbReference>
<proteinExistence type="predicted"/>
<evidence type="ECO:0000313" key="2">
    <source>
        <dbReference type="EMBL" id="MFC6169759.1"/>
    </source>
</evidence>
<comment type="caution">
    <text evidence="2">The sequence shown here is derived from an EMBL/GenBank/DDBJ whole genome shotgun (WGS) entry which is preliminary data.</text>
</comment>
<dbReference type="InterPro" id="IPR036388">
    <property type="entry name" value="WH-like_DNA-bd_sf"/>
</dbReference>
<gene>
    <name evidence="2" type="ORF">ACFQGP_04100</name>
</gene>
<sequence>MNFTFNDKPTQQRIQLALEQFTNGKTADDKMVGLFLELQWTYRTMQQQYDQLLGRFHLSESQFIILMFLEEAPNHAHLPSELADQLGSSRATITKLVNHMQKDGLVVKQHSKVDKRSVTIQITAQGSHFLKTFLPKNFEAVNTIMDNLSADEIQQLFLLLQKVKQGTQNLKQEMESTHHE</sequence>
<dbReference type="InterPro" id="IPR036390">
    <property type="entry name" value="WH_DNA-bd_sf"/>
</dbReference>
<dbReference type="RefSeq" id="WP_225418771.1">
    <property type="nucleotide sequence ID" value="NZ_JBHSSL010000025.1"/>
</dbReference>
<protein>
    <submittedName>
        <fullName evidence="2">MarR family winged helix-turn-helix transcriptional regulator</fullName>
    </submittedName>
</protein>